<keyword evidence="1" id="KW-0472">Membrane</keyword>
<comment type="caution">
    <text evidence="2">The sequence shown here is derived from an EMBL/GenBank/DDBJ whole genome shotgun (WGS) entry which is preliminary data.</text>
</comment>
<reference evidence="2 3" key="1">
    <citation type="submission" date="2015-12" db="EMBL/GenBank/DDBJ databases">
        <title>The genome of Folsomia candida.</title>
        <authorList>
            <person name="Faddeeva A."/>
            <person name="Derks M.F."/>
            <person name="Anvar Y."/>
            <person name="Smit S."/>
            <person name="Van Straalen N."/>
            <person name="Roelofs D."/>
        </authorList>
    </citation>
    <scope>NUCLEOTIDE SEQUENCE [LARGE SCALE GENOMIC DNA]</scope>
    <source>
        <strain evidence="2 3">VU population</strain>
        <tissue evidence="2">Whole body</tissue>
    </source>
</reference>
<gene>
    <name evidence="2" type="ORF">Fcan01_05807</name>
</gene>
<keyword evidence="1" id="KW-1133">Transmembrane helix</keyword>
<accession>A0A226ESH4</accession>
<dbReference type="AlphaFoldDB" id="A0A226ESH4"/>
<dbReference type="OrthoDB" id="10006996at2759"/>
<protein>
    <submittedName>
        <fullName evidence="2">Uncharacterized protein</fullName>
    </submittedName>
</protein>
<keyword evidence="3" id="KW-1185">Reference proteome</keyword>
<evidence type="ECO:0000256" key="1">
    <source>
        <dbReference type="SAM" id="Phobius"/>
    </source>
</evidence>
<evidence type="ECO:0000313" key="2">
    <source>
        <dbReference type="EMBL" id="OXA60459.1"/>
    </source>
</evidence>
<sequence length="170" mass="19402">MYLEFQRLGNMGKYEDHETDGWNLTAKIKTSCSRRVYHGSSISVLFVMVLTFCCFALNVKWAFAASSSSPSHVSAGVISSEYNNRLDESLQQLHQHNDVRPQEDESFLLNEVDDDVQWNCLHRPPTSSPRDERERLEMNRVGYSARILGAYTDFLSSRQIPISLVCCSSQ</sequence>
<evidence type="ECO:0000313" key="3">
    <source>
        <dbReference type="Proteomes" id="UP000198287"/>
    </source>
</evidence>
<proteinExistence type="predicted"/>
<feature type="transmembrane region" description="Helical" evidence="1">
    <location>
        <begin position="44"/>
        <end position="63"/>
    </location>
</feature>
<keyword evidence="1" id="KW-0812">Transmembrane</keyword>
<dbReference type="EMBL" id="LNIX01000002">
    <property type="protein sequence ID" value="OXA60459.1"/>
    <property type="molecule type" value="Genomic_DNA"/>
</dbReference>
<dbReference type="Proteomes" id="UP000198287">
    <property type="component" value="Unassembled WGS sequence"/>
</dbReference>
<name>A0A226ESH4_FOLCA</name>
<organism evidence="2 3">
    <name type="scientific">Folsomia candida</name>
    <name type="common">Springtail</name>
    <dbReference type="NCBI Taxonomy" id="158441"/>
    <lineage>
        <taxon>Eukaryota</taxon>
        <taxon>Metazoa</taxon>
        <taxon>Ecdysozoa</taxon>
        <taxon>Arthropoda</taxon>
        <taxon>Hexapoda</taxon>
        <taxon>Collembola</taxon>
        <taxon>Entomobryomorpha</taxon>
        <taxon>Isotomoidea</taxon>
        <taxon>Isotomidae</taxon>
        <taxon>Proisotominae</taxon>
        <taxon>Folsomia</taxon>
    </lineage>
</organism>